<comment type="caution">
    <text evidence="2">The sequence shown here is derived from an EMBL/GenBank/DDBJ whole genome shotgun (WGS) entry which is preliminary data.</text>
</comment>
<keyword evidence="1" id="KW-0812">Transmembrane</keyword>
<dbReference type="EMBL" id="JACIEH010000002">
    <property type="protein sequence ID" value="MBB4098464.1"/>
    <property type="molecule type" value="Genomic_DNA"/>
</dbReference>
<dbReference type="RefSeq" id="WP_183997291.1">
    <property type="nucleotide sequence ID" value="NZ_JACIEH010000002.1"/>
</dbReference>
<keyword evidence="1" id="KW-1133">Transmembrane helix</keyword>
<evidence type="ECO:0000313" key="3">
    <source>
        <dbReference type="Proteomes" id="UP000557392"/>
    </source>
</evidence>
<dbReference type="Proteomes" id="UP000557392">
    <property type="component" value="Unassembled WGS sequence"/>
</dbReference>
<keyword evidence="1" id="KW-0472">Membrane</keyword>
<sequence length="119" mass="12325">MIVSSLVGVGPLLILVWMIGFSGDRLGLRTGGFIVLAIKWLLPVLIYGLAAGGTASALRGYASNALLGAVLLGGYMIFWAIRSRARIVARLALAAGGLVALGPLLMILAATLLTYRSSV</sequence>
<accession>A0A7W6NVU8</accession>
<reference evidence="2 3" key="1">
    <citation type="submission" date="2020-08" db="EMBL/GenBank/DDBJ databases">
        <title>Genomic Encyclopedia of Type Strains, Phase IV (KMG-IV): sequencing the most valuable type-strain genomes for metagenomic binning, comparative biology and taxonomic classification.</title>
        <authorList>
            <person name="Goeker M."/>
        </authorList>
    </citation>
    <scope>NUCLEOTIDE SEQUENCE [LARGE SCALE GENOMIC DNA]</scope>
    <source>
        <strain evidence="2 3">DSM 101806</strain>
    </source>
</reference>
<evidence type="ECO:0000313" key="2">
    <source>
        <dbReference type="EMBL" id="MBB4098464.1"/>
    </source>
</evidence>
<evidence type="ECO:0000256" key="1">
    <source>
        <dbReference type="SAM" id="Phobius"/>
    </source>
</evidence>
<gene>
    <name evidence="2" type="ORF">GGR46_002028</name>
</gene>
<feature type="transmembrane region" description="Helical" evidence="1">
    <location>
        <begin position="30"/>
        <end position="49"/>
    </location>
</feature>
<feature type="transmembrane region" description="Helical" evidence="1">
    <location>
        <begin position="6"/>
        <end position="23"/>
    </location>
</feature>
<protein>
    <submittedName>
        <fullName evidence="2">Uncharacterized protein</fullName>
    </submittedName>
</protein>
<feature type="transmembrane region" description="Helical" evidence="1">
    <location>
        <begin position="93"/>
        <end position="115"/>
    </location>
</feature>
<dbReference type="AlphaFoldDB" id="A0A7W6NVU8"/>
<keyword evidence="3" id="KW-1185">Reference proteome</keyword>
<feature type="transmembrane region" description="Helical" evidence="1">
    <location>
        <begin position="61"/>
        <end position="81"/>
    </location>
</feature>
<proteinExistence type="predicted"/>
<organism evidence="2 3">
    <name type="scientific">Sphingomonas kyeonggiensis</name>
    <dbReference type="NCBI Taxonomy" id="1268553"/>
    <lineage>
        <taxon>Bacteria</taxon>
        <taxon>Pseudomonadati</taxon>
        <taxon>Pseudomonadota</taxon>
        <taxon>Alphaproteobacteria</taxon>
        <taxon>Sphingomonadales</taxon>
        <taxon>Sphingomonadaceae</taxon>
        <taxon>Sphingomonas</taxon>
    </lineage>
</organism>
<name>A0A7W6NVU8_9SPHN</name>